<dbReference type="CDD" id="cd00995">
    <property type="entry name" value="PBP2_NikA_DppA_OppA_like"/>
    <property type="match status" value="1"/>
</dbReference>
<feature type="domain" description="Solute-binding protein family 5" evidence="3">
    <location>
        <begin position="83"/>
        <end position="459"/>
    </location>
</feature>
<name>V6IUY4_9BACL</name>
<dbReference type="AlphaFoldDB" id="V6IUY4"/>
<dbReference type="Pfam" id="PF00496">
    <property type="entry name" value="SBP_bac_5"/>
    <property type="match status" value="1"/>
</dbReference>
<dbReference type="Gene3D" id="3.40.190.10">
    <property type="entry name" value="Periplasmic binding protein-like II"/>
    <property type="match status" value="1"/>
</dbReference>
<dbReference type="PROSITE" id="PS51257">
    <property type="entry name" value="PROKAR_LIPOPROTEIN"/>
    <property type="match status" value="1"/>
</dbReference>
<accession>V6IUY4</accession>
<evidence type="ECO:0000256" key="1">
    <source>
        <dbReference type="ARBA" id="ARBA00022729"/>
    </source>
</evidence>
<keyword evidence="1 2" id="KW-0732">Signal</keyword>
<feature type="signal peptide" evidence="2">
    <location>
        <begin position="1"/>
        <end position="26"/>
    </location>
</feature>
<dbReference type="SUPFAM" id="SSF53850">
    <property type="entry name" value="Periplasmic binding protein-like II"/>
    <property type="match status" value="1"/>
</dbReference>
<dbReference type="eggNOG" id="COG0747">
    <property type="taxonomic scope" value="Bacteria"/>
</dbReference>
<dbReference type="Proteomes" id="UP000018296">
    <property type="component" value="Unassembled WGS sequence"/>
</dbReference>
<dbReference type="RefSeq" id="WP_023511215.1">
    <property type="nucleotide sequence ID" value="NZ_AWTC01000016.1"/>
</dbReference>
<dbReference type="GO" id="GO:0043190">
    <property type="term" value="C:ATP-binding cassette (ABC) transporter complex"/>
    <property type="evidence" value="ECO:0007669"/>
    <property type="project" value="InterPro"/>
</dbReference>
<proteinExistence type="predicted"/>
<dbReference type="PIRSF" id="PIRSF002741">
    <property type="entry name" value="MppA"/>
    <property type="match status" value="1"/>
</dbReference>
<sequence length="539" mass="59779">MKLRKGFAIVLSFLLVVLSLAGCSSASDNKKSENKVDKNVVTIGATDSLTTINPLLVDLTELGKYAIGLNFLPLIELDHKLNVVGQLADSVTTKDNRTFTVKINNKAKWSDGQDITADDVIFSVLRLTDPKVGNVNIGGYAALKGFSDSGNSPDGATSIAGLKKIDNKTVAFITKSPLSIATFDNTIGRYLFTVPKHVLKDVSPDQLSKYSWFNKPTVVSGPYKLVKYDSNHYITYTANKNYWRGAPKIKNLNIKIVPSSQLYSGLKSGEIDFVQQTLGVFPQEDYKNVQKLSNVKTVLEQPLTHQLVSINTKTISDVRIRRAIQLATNREEIVKSLLNGNGDIVDGFVTSYSPYYDASIKPVAFDLKKAKKLVDEAHWDKSKKLTFLVNSGDSTFVQAANIIAANLKTIGINVTVQTLDLSNLLAKASKHQFDLFAVQYTLSPIDPYPDVDWIVNSDGDWPQYKNSKLADNLSKIQSAKSVEETKQLYSNIDKIVQKDVPVYSAYVLRSLGAYNKDLKNAEPHIYGSFNTIEKWEWKK</sequence>
<dbReference type="PANTHER" id="PTHR30290:SF38">
    <property type="entry name" value="D,D-DIPEPTIDE-BINDING PERIPLASMIC PROTEIN DDPA-RELATED"/>
    <property type="match status" value="1"/>
</dbReference>
<gene>
    <name evidence="4" type="ORF">P343_14950</name>
</gene>
<feature type="chain" id="PRO_5004746817" description="Solute-binding protein family 5 domain-containing protein" evidence="2">
    <location>
        <begin position="27"/>
        <end position="539"/>
    </location>
</feature>
<evidence type="ECO:0000256" key="2">
    <source>
        <dbReference type="SAM" id="SignalP"/>
    </source>
</evidence>
<dbReference type="EMBL" id="AWTC01000016">
    <property type="protein sequence ID" value="EST10875.1"/>
    <property type="molecule type" value="Genomic_DNA"/>
</dbReference>
<evidence type="ECO:0000313" key="4">
    <source>
        <dbReference type="EMBL" id="EST10875.1"/>
    </source>
</evidence>
<dbReference type="InterPro" id="IPR000914">
    <property type="entry name" value="SBP_5_dom"/>
</dbReference>
<protein>
    <recommendedName>
        <fullName evidence="3">Solute-binding protein family 5 domain-containing protein</fullName>
    </recommendedName>
</protein>
<dbReference type="PATRIC" id="fig|1395513.3.peg.3036"/>
<dbReference type="Gene3D" id="3.90.76.10">
    <property type="entry name" value="Dipeptide-binding Protein, Domain 1"/>
    <property type="match status" value="1"/>
</dbReference>
<evidence type="ECO:0000313" key="5">
    <source>
        <dbReference type="Proteomes" id="UP000018296"/>
    </source>
</evidence>
<dbReference type="PANTHER" id="PTHR30290">
    <property type="entry name" value="PERIPLASMIC BINDING COMPONENT OF ABC TRANSPORTER"/>
    <property type="match status" value="1"/>
</dbReference>
<evidence type="ECO:0000259" key="3">
    <source>
        <dbReference type="Pfam" id="PF00496"/>
    </source>
</evidence>
<keyword evidence="5" id="KW-1185">Reference proteome</keyword>
<dbReference type="Gene3D" id="3.10.105.10">
    <property type="entry name" value="Dipeptide-binding Protein, Domain 3"/>
    <property type="match status" value="1"/>
</dbReference>
<dbReference type="GO" id="GO:0042597">
    <property type="term" value="C:periplasmic space"/>
    <property type="evidence" value="ECO:0007669"/>
    <property type="project" value="UniProtKB-ARBA"/>
</dbReference>
<dbReference type="GO" id="GO:0015833">
    <property type="term" value="P:peptide transport"/>
    <property type="evidence" value="ECO:0007669"/>
    <property type="project" value="TreeGrafter"/>
</dbReference>
<comment type="caution">
    <text evidence="4">The sequence shown here is derived from an EMBL/GenBank/DDBJ whole genome shotgun (WGS) entry which is preliminary data.</text>
</comment>
<dbReference type="InterPro" id="IPR039424">
    <property type="entry name" value="SBP_5"/>
</dbReference>
<organism evidence="4 5">
    <name type="scientific">Sporolactobacillus laevolacticus DSM 442</name>
    <dbReference type="NCBI Taxonomy" id="1395513"/>
    <lineage>
        <taxon>Bacteria</taxon>
        <taxon>Bacillati</taxon>
        <taxon>Bacillota</taxon>
        <taxon>Bacilli</taxon>
        <taxon>Bacillales</taxon>
        <taxon>Sporolactobacillaceae</taxon>
        <taxon>Sporolactobacillus</taxon>
    </lineage>
</organism>
<dbReference type="InterPro" id="IPR030678">
    <property type="entry name" value="Peptide/Ni-bd"/>
</dbReference>
<reference evidence="4 5" key="1">
    <citation type="journal article" date="2013" name="Genome Announc.">
        <title>Genome Sequence of Sporolactobacillus laevolacticus DSM442, an Efficient Polymer-Grade D-Lactate Producer from Agricultural Waste Cottonseed as a Nitrogen Source.</title>
        <authorList>
            <person name="Wang H."/>
            <person name="Wang L."/>
            <person name="Ju J."/>
            <person name="Yu B."/>
            <person name="Ma Y."/>
        </authorList>
    </citation>
    <scope>NUCLEOTIDE SEQUENCE [LARGE SCALE GENOMIC DNA]</scope>
    <source>
        <strain evidence="4 5">DSM 442</strain>
    </source>
</reference>
<dbReference type="OrthoDB" id="9796817at2"/>
<dbReference type="GO" id="GO:1904680">
    <property type="term" value="F:peptide transmembrane transporter activity"/>
    <property type="evidence" value="ECO:0007669"/>
    <property type="project" value="TreeGrafter"/>
</dbReference>
<dbReference type="STRING" id="1395513.P343_14950"/>